<evidence type="ECO:0000256" key="8">
    <source>
        <dbReference type="ARBA" id="ARBA00022989"/>
    </source>
</evidence>
<feature type="transmembrane region" description="Helical" evidence="11">
    <location>
        <begin position="6"/>
        <end position="25"/>
    </location>
</feature>
<dbReference type="GO" id="GO:0004222">
    <property type="term" value="F:metalloendopeptidase activity"/>
    <property type="evidence" value="ECO:0007669"/>
    <property type="project" value="InterPro"/>
</dbReference>
<dbReference type="Pfam" id="PF17820">
    <property type="entry name" value="PDZ_6"/>
    <property type="match status" value="1"/>
</dbReference>
<dbReference type="InterPro" id="IPR001478">
    <property type="entry name" value="PDZ"/>
</dbReference>
<evidence type="ECO:0000259" key="12">
    <source>
        <dbReference type="SMART" id="SM00228"/>
    </source>
</evidence>
<keyword evidence="6 11" id="KW-0378">Hydrolase</keyword>
<dbReference type="CDD" id="cd23081">
    <property type="entry name" value="cpPDZ_EcRseP-like"/>
    <property type="match status" value="1"/>
</dbReference>
<feature type="domain" description="PDZ" evidence="12">
    <location>
        <begin position="186"/>
        <end position="262"/>
    </location>
</feature>
<evidence type="ECO:0000256" key="11">
    <source>
        <dbReference type="RuleBase" id="RU362031"/>
    </source>
</evidence>
<keyword evidence="9 11" id="KW-0482">Metalloprotease</keyword>
<dbReference type="NCBIfam" id="TIGR00054">
    <property type="entry name" value="RIP metalloprotease RseP"/>
    <property type="match status" value="1"/>
</dbReference>
<dbReference type="InterPro" id="IPR004387">
    <property type="entry name" value="Pept_M50_Zn"/>
</dbReference>
<organism evidence="13">
    <name type="scientific">Loigolactobacillus rennini</name>
    <dbReference type="NCBI Taxonomy" id="238013"/>
    <lineage>
        <taxon>Bacteria</taxon>
        <taxon>Bacillati</taxon>
        <taxon>Bacillota</taxon>
        <taxon>Bacilli</taxon>
        <taxon>Lactobacillales</taxon>
        <taxon>Lactobacillaceae</taxon>
        <taxon>Loigolactobacillus</taxon>
    </lineage>
</organism>
<keyword evidence="7 11" id="KW-0862">Zinc</keyword>
<evidence type="ECO:0000256" key="3">
    <source>
        <dbReference type="ARBA" id="ARBA00007931"/>
    </source>
</evidence>
<dbReference type="Pfam" id="PF02163">
    <property type="entry name" value="Peptidase_M50"/>
    <property type="match status" value="1"/>
</dbReference>
<dbReference type="GO" id="GO:0016020">
    <property type="term" value="C:membrane"/>
    <property type="evidence" value="ECO:0007669"/>
    <property type="project" value="UniProtKB-SubCell"/>
</dbReference>
<evidence type="ECO:0000256" key="7">
    <source>
        <dbReference type="ARBA" id="ARBA00022833"/>
    </source>
</evidence>
<dbReference type="SMART" id="SM00228">
    <property type="entry name" value="PDZ"/>
    <property type="match status" value="1"/>
</dbReference>
<gene>
    <name evidence="13" type="ORF">LREN565_1092</name>
</gene>
<dbReference type="PANTHER" id="PTHR42837">
    <property type="entry name" value="REGULATOR OF SIGMA-E PROTEASE RSEP"/>
    <property type="match status" value="1"/>
</dbReference>
<evidence type="ECO:0000313" key="13">
    <source>
        <dbReference type="EMBL" id="SFZ87979.1"/>
    </source>
</evidence>
<keyword evidence="11" id="KW-0479">Metal-binding</keyword>
<reference evidence="13" key="1">
    <citation type="submission" date="2016-11" db="EMBL/GenBank/DDBJ databases">
        <authorList>
            <person name="Jaros S."/>
            <person name="Januszkiewicz K."/>
            <person name="Wedrychowicz H."/>
        </authorList>
    </citation>
    <scope>NUCLEOTIDE SEQUENCE</scope>
    <source>
        <strain evidence="13">ACA-DC 565</strain>
    </source>
</reference>
<dbReference type="GO" id="GO:0006508">
    <property type="term" value="P:proteolysis"/>
    <property type="evidence" value="ECO:0007669"/>
    <property type="project" value="UniProtKB-KW"/>
</dbReference>
<evidence type="ECO:0000256" key="4">
    <source>
        <dbReference type="ARBA" id="ARBA00022670"/>
    </source>
</evidence>
<dbReference type="InterPro" id="IPR041489">
    <property type="entry name" value="PDZ_6"/>
</dbReference>
<dbReference type="InterPro" id="IPR036034">
    <property type="entry name" value="PDZ_sf"/>
</dbReference>
<keyword evidence="8 11" id="KW-1133">Transmembrane helix</keyword>
<evidence type="ECO:0000256" key="5">
    <source>
        <dbReference type="ARBA" id="ARBA00022692"/>
    </source>
</evidence>
<name>A0A1K2I6K5_9LACO</name>
<dbReference type="SUPFAM" id="SSF50156">
    <property type="entry name" value="PDZ domain-like"/>
    <property type="match status" value="1"/>
</dbReference>
<evidence type="ECO:0000256" key="10">
    <source>
        <dbReference type="ARBA" id="ARBA00023136"/>
    </source>
</evidence>
<keyword evidence="5 11" id="KW-0812">Transmembrane</keyword>
<evidence type="ECO:0000256" key="1">
    <source>
        <dbReference type="ARBA" id="ARBA00001947"/>
    </source>
</evidence>
<feature type="transmembrane region" description="Helical" evidence="11">
    <location>
        <begin position="304"/>
        <end position="324"/>
    </location>
</feature>
<protein>
    <recommendedName>
        <fullName evidence="11">Zinc metalloprotease</fullName>
        <ecNumber evidence="11">3.4.24.-</ecNumber>
    </recommendedName>
</protein>
<feature type="transmembrane region" description="Helical" evidence="11">
    <location>
        <begin position="172"/>
        <end position="197"/>
    </location>
</feature>
<dbReference type="CDD" id="cd06163">
    <property type="entry name" value="S2P-M50_PDZ_RseP-like"/>
    <property type="match status" value="1"/>
</dbReference>
<dbReference type="GO" id="GO:0046872">
    <property type="term" value="F:metal ion binding"/>
    <property type="evidence" value="ECO:0007669"/>
    <property type="project" value="UniProtKB-KW"/>
</dbReference>
<proteinExistence type="inferred from homology"/>
<dbReference type="Gene3D" id="2.30.42.10">
    <property type="match status" value="1"/>
</dbReference>
<accession>A0A1K2I6K5</accession>
<sequence length="424" mass="46171">METLIVFILIFGAIVIVHEFGHFYFAKRAGVLVREFSIGMGPKLLAKRYHETTYTLRLLPLGGYVRMAGLQDDEEDELKAGTPVSLMLNDKQQVTRINASQKVLLNDGIPFEVANSDLQEALVISGYENGDDSQLKQYHVVHDATIIEKDGTEVQIAPVDVQFQSVSIFKRMLINIAGVMNNFILGILTFILVAFLAGGVARSDSNQIGTIQANSVAQQAGLKSGDRITAVNGQKTADFIAIAQAINQHPKQKVNLTVSQGDAQKKIVVTPKATTNNGKKIGVIGIGVKMDQSFKAKIAHGFTYTWQIFSATLKVLGGMLVHGFDINNFGGPVAMYSLTSQATKMGASTILNLMGLLSISIAIMNLLPIPALDGGKLLLNILEAIRHKPLAPEKEGMITLVGFALMLLLLVAVTWNDFQRFFMR</sequence>
<dbReference type="AlphaFoldDB" id="A0A1K2I6K5"/>
<evidence type="ECO:0000256" key="2">
    <source>
        <dbReference type="ARBA" id="ARBA00004141"/>
    </source>
</evidence>
<keyword evidence="4 13" id="KW-0645">Protease</keyword>
<evidence type="ECO:0000256" key="6">
    <source>
        <dbReference type="ARBA" id="ARBA00022801"/>
    </source>
</evidence>
<dbReference type="PANTHER" id="PTHR42837:SF2">
    <property type="entry name" value="MEMBRANE METALLOPROTEASE ARASP2, CHLOROPLASTIC-RELATED"/>
    <property type="match status" value="1"/>
</dbReference>
<dbReference type="InterPro" id="IPR008915">
    <property type="entry name" value="Peptidase_M50"/>
</dbReference>
<feature type="transmembrane region" description="Helical" evidence="11">
    <location>
        <begin position="345"/>
        <end position="367"/>
    </location>
</feature>
<comment type="cofactor">
    <cofactor evidence="1 11">
        <name>Zn(2+)</name>
        <dbReference type="ChEBI" id="CHEBI:29105"/>
    </cofactor>
</comment>
<comment type="similarity">
    <text evidence="3 11">Belongs to the peptidase M50B family.</text>
</comment>
<dbReference type="EMBL" id="LT634362">
    <property type="protein sequence ID" value="SFZ87979.1"/>
    <property type="molecule type" value="Genomic_DNA"/>
</dbReference>
<keyword evidence="10 11" id="KW-0472">Membrane</keyword>
<evidence type="ECO:0000256" key="9">
    <source>
        <dbReference type="ARBA" id="ARBA00023049"/>
    </source>
</evidence>
<comment type="subcellular location">
    <subcellularLocation>
        <location evidence="2">Membrane</location>
        <topology evidence="2">Multi-pass membrane protein</topology>
    </subcellularLocation>
</comment>
<feature type="transmembrane region" description="Helical" evidence="11">
    <location>
        <begin position="396"/>
        <end position="415"/>
    </location>
</feature>
<dbReference type="EC" id="3.4.24.-" evidence="11"/>